<accession>A0A210PVR5</accession>
<proteinExistence type="predicted"/>
<reference evidence="2 3" key="1">
    <citation type="journal article" date="2017" name="Nat. Ecol. Evol.">
        <title>Scallop genome provides insights into evolution of bilaterian karyotype and development.</title>
        <authorList>
            <person name="Wang S."/>
            <person name="Zhang J."/>
            <person name="Jiao W."/>
            <person name="Li J."/>
            <person name="Xun X."/>
            <person name="Sun Y."/>
            <person name="Guo X."/>
            <person name="Huan P."/>
            <person name="Dong B."/>
            <person name="Zhang L."/>
            <person name="Hu X."/>
            <person name="Sun X."/>
            <person name="Wang J."/>
            <person name="Zhao C."/>
            <person name="Wang Y."/>
            <person name="Wang D."/>
            <person name="Huang X."/>
            <person name="Wang R."/>
            <person name="Lv J."/>
            <person name="Li Y."/>
            <person name="Zhang Z."/>
            <person name="Liu B."/>
            <person name="Lu W."/>
            <person name="Hui Y."/>
            <person name="Liang J."/>
            <person name="Zhou Z."/>
            <person name="Hou R."/>
            <person name="Li X."/>
            <person name="Liu Y."/>
            <person name="Li H."/>
            <person name="Ning X."/>
            <person name="Lin Y."/>
            <person name="Zhao L."/>
            <person name="Xing Q."/>
            <person name="Dou J."/>
            <person name="Li Y."/>
            <person name="Mao J."/>
            <person name="Guo H."/>
            <person name="Dou H."/>
            <person name="Li T."/>
            <person name="Mu C."/>
            <person name="Jiang W."/>
            <person name="Fu Q."/>
            <person name="Fu X."/>
            <person name="Miao Y."/>
            <person name="Liu J."/>
            <person name="Yu Q."/>
            <person name="Li R."/>
            <person name="Liao H."/>
            <person name="Li X."/>
            <person name="Kong Y."/>
            <person name="Jiang Z."/>
            <person name="Chourrout D."/>
            <person name="Li R."/>
            <person name="Bao Z."/>
        </authorList>
    </citation>
    <scope>NUCLEOTIDE SEQUENCE [LARGE SCALE GENOMIC DNA]</scope>
    <source>
        <strain evidence="2 3">PY_sf001</strain>
    </source>
</reference>
<gene>
    <name evidence="2" type="ORF">KP79_PYT04460</name>
</gene>
<keyword evidence="1" id="KW-0175">Coiled coil</keyword>
<dbReference type="PANTHER" id="PTHR41161">
    <property type="entry name" value="PROTEIN NCBP2AS2"/>
    <property type="match status" value="1"/>
</dbReference>
<dbReference type="InterPro" id="IPR042407">
    <property type="entry name" value="NCBP2-AS2"/>
</dbReference>
<evidence type="ECO:0000313" key="3">
    <source>
        <dbReference type="Proteomes" id="UP000242188"/>
    </source>
</evidence>
<dbReference type="AlphaFoldDB" id="A0A210PVR5"/>
<protein>
    <submittedName>
        <fullName evidence="2">Uncharacterized protein</fullName>
    </submittedName>
</protein>
<name>A0A210PVR5_MIZYE</name>
<comment type="caution">
    <text evidence="2">The sequence shown here is derived from an EMBL/GenBank/DDBJ whole genome shotgun (WGS) entry which is preliminary data.</text>
</comment>
<dbReference type="Proteomes" id="UP000242188">
    <property type="component" value="Unassembled WGS sequence"/>
</dbReference>
<dbReference type="PANTHER" id="PTHR41161:SF1">
    <property type="entry name" value="PROTEIN NCBP2AS2"/>
    <property type="match status" value="1"/>
</dbReference>
<keyword evidence="3" id="KW-1185">Reference proteome</keyword>
<dbReference type="OrthoDB" id="5950777at2759"/>
<sequence length="120" mass="13761">MPLRGLLSLIVNNPHLIKKLSESPPIKNSARVVAGIINKARYNAEDKVDEITEKAKDAMKHNSVKHEQTESSAVPGSFTETFTKEMKEGFKGLFEQLEREKELEKERQELKEKLKKENKK</sequence>
<feature type="coiled-coil region" evidence="1">
    <location>
        <begin position="87"/>
        <end position="120"/>
    </location>
</feature>
<evidence type="ECO:0000256" key="1">
    <source>
        <dbReference type="SAM" id="Coils"/>
    </source>
</evidence>
<organism evidence="2 3">
    <name type="scientific">Mizuhopecten yessoensis</name>
    <name type="common">Japanese scallop</name>
    <name type="synonym">Patinopecten yessoensis</name>
    <dbReference type="NCBI Taxonomy" id="6573"/>
    <lineage>
        <taxon>Eukaryota</taxon>
        <taxon>Metazoa</taxon>
        <taxon>Spiralia</taxon>
        <taxon>Lophotrochozoa</taxon>
        <taxon>Mollusca</taxon>
        <taxon>Bivalvia</taxon>
        <taxon>Autobranchia</taxon>
        <taxon>Pteriomorphia</taxon>
        <taxon>Pectinida</taxon>
        <taxon>Pectinoidea</taxon>
        <taxon>Pectinidae</taxon>
        <taxon>Mizuhopecten</taxon>
    </lineage>
</organism>
<dbReference type="EMBL" id="NEDP02005459">
    <property type="protein sequence ID" value="OWF40583.1"/>
    <property type="molecule type" value="Genomic_DNA"/>
</dbReference>
<evidence type="ECO:0000313" key="2">
    <source>
        <dbReference type="EMBL" id="OWF40583.1"/>
    </source>
</evidence>